<evidence type="ECO:0000256" key="9">
    <source>
        <dbReference type="ARBA" id="ARBA00023303"/>
    </source>
</evidence>
<evidence type="ECO:0000256" key="6">
    <source>
        <dbReference type="ARBA" id="ARBA00023136"/>
    </source>
</evidence>
<name>A0A455T633_9CHLR</name>
<feature type="transmembrane region" description="Helical" evidence="11">
    <location>
        <begin position="242"/>
        <end position="259"/>
    </location>
</feature>
<dbReference type="GO" id="GO:0034707">
    <property type="term" value="C:chloride channel complex"/>
    <property type="evidence" value="ECO:0007669"/>
    <property type="project" value="UniProtKB-KW"/>
</dbReference>
<evidence type="ECO:0000256" key="10">
    <source>
        <dbReference type="PROSITE-ProRule" id="PRU00703"/>
    </source>
</evidence>
<dbReference type="Gene3D" id="1.10.3080.10">
    <property type="entry name" value="Clc chloride channel"/>
    <property type="match status" value="1"/>
</dbReference>
<organism evidence="13">
    <name type="scientific">Thermogemmatispora argillosa</name>
    <dbReference type="NCBI Taxonomy" id="2045280"/>
    <lineage>
        <taxon>Bacteria</taxon>
        <taxon>Bacillati</taxon>
        <taxon>Chloroflexota</taxon>
        <taxon>Ktedonobacteria</taxon>
        <taxon>Thermogemmatisporales</taxon>
        <taxon>Thermogemmatisporaceae</taxon>
        <taxon>Thermogemmatispora</taxon>
    </lineage>
</organism>
<dbReference type="InterPro" id="IPR014743">
    <property type="entry name" value="Cl-channel_core"/>
</dbReference>
<feature type="transmembrane region" description="Helical" evidence="11">
    <location>
        <begin position="279"/>
        <end position="303"/>
    </location>
</feature>
<feature type="transmembrane region" description="Helical" evidence="11">
    <location>
        <begin position="107"/>
        <end position="127"/>
    </location>
</feature>
<evidence type="ECO:0000256" key="4">
    <source>
        <dbReference type="ARBA" id="ARBA00022989"/>
    </source>
</evidence>
<feature type="transmembrane region" description="Helical" evidence="11">
    <location>
        <begin position="354"/>
        <end position="374"/>
    </location>
</feature>
<keyword evidence="8" id="KW-0868">Chloride</keyword>
<dbReference type="SMART" id="SM00116">
    <property type="entry name" value="CBS"/>
    <property type="match status" value="2"/>
</dbReference>
<feature type="transmembrane region" description="Helical" evidence="11">
    <location>
        <begin position="380"/>
        <end position="399"/>
    </location>
</feature>
<reference evidence="13" key="1">
    <citation type="submission" date="2018-12" db="EMBL/GenBank/DDBJ databases">
        <title>Novel natural products biosynthetic potential of the class Ktedonobacteria.</title>
        <authorList>
            <person name="Zheng Y."/>
            <person name="Saitou A."/>
            <person name="Wang C.M."/>
            <person name="Toyoda A."/>
            <person name="Minakuchi Y."/>
            <person name="Sekiguchi Y."/>
            <person name="Ueda K."/>
            <person name="Takano H."/>
            <person name="Sakai Y."/>
            <person name="Yokota A."/>
            <person name="Yabe S."/>
        </authorList>
    </citation>
    <scope>NUCLEOTIDE SEQUENCE</scope>
    <source>
        <strain evidence="13">A3-2</strain>
    </source>
</reference>
<keyword evidence="3 11" id="KW-0812">Transmembrane</keyword>
<dbReference type="SUPFAM" id="SSF81340">
    <property type="entry name" value="Clc chloride channel"/>
    <property type="match status" value="1"/>
</dbReference>
<dbReference type="Pfam" id="PF00654">
    <property type="entry name" value="Voltage_CLC"/>
    <property type="match status" value="1"/>
</dbReference>
<sequence length="665" mass="72369">MTTFAFYRGDTAELDSSQERPLWLHRSRRLWRTLLQVLRGENEGQDSEHLGDFTTTPRVILISLLAVVIGALGAVVALVLLRLIGLFTNLFFYQRFDTSLVSPAGNHLGLFEILVPIIGALIVGLMARYGSERIRGHGIPEAIEAILINGSRVQPRVAFLKPLSAAISIGSGGPFGAEGPIIMTGGAFGSMIAQLFHLSSAERKTLLVAGAAAGMSATFASPVAAVLLAVELLLFEWKPRSMIPVALASATAAVLRRYLIGMGPLFPTLPHPAFIGPRAMLCCLAVGLLAGALSALLTIAVYTSEDAFRRLPLHWMWWPAIGGLAIGLGGLIFPQALGVGYDTISALLQGNVPFAIILGVLLVKSAIWAISLGSGTSGGVLAPLLLMGGALGGLLAPVFPSEGPGFWPLVSMGAILGGTMRSPFTGIVFMLELTHDVNALLPLLIAVTTAHAFTVLVMRRSILTEKVSRRGYHLTREYSIDPLEIIFIREVMRTSIVALPASLPQKELLQSLRRVSHQHGQRLYPLIDEQKRLVGVLTRRDLELLAREASAEQQNGRLLVESIRRQPVVCYPNEPLRPVVYRMAETGLTRLPVVERDSGRLLGLVSLSDLLKARVRTLIEERRRERVLRIRLLFPFGARLRALRLREEQLPASDSERPESEQAPR</sequence>
<dbReference type="InterPro" id="IPR000644">
    <property type="entry name" value="CBS_dom"/>
</dbReference>
<keyword evidence="9" id="KW-0407">Ion channel</keyword>
<dbReference type="PROSITE" id="PS51371">
    <property type="entry name" value="CBS"/>
    <property type="match status" value="2"/>
</dbReference>
<evidence type="ECO:0000256" key="2">
    <source>
        <dbReference type="ARBA" id="ARBA00022448"/>
    </source>
</evidence>
<evidence type="ECO:0000256" key="7">
    <source>
        <dbReference type="ARBA" id="ARBA00023173"/>
    </source>
</evidence>
<keyword evidence="5" id="KW-0406">Ion transport</keyword>
<comment type="subcellular location">
    <subcellularLocation>
        <location evidence="1">Membrane</location>
        <topology evidence="1">Multi-pass membrane protein</topology>
    </subcellularLocation>
</comment>
<dbReference type="SUPFAM" id="SSF54631">
    <property type="entry name" value="CBS-domain pair"/>
    <property type="match status" value="1"/>
</dbReference>
<keyword evidence="6 11" id="KW-0472">Membrane</keyword>
<proteinExistence type="predicted"/>
<dbReference type="InterPro" id="IPR001807">
    <property type="entry name" value="ClC"/>
</dbReference>
<feature type="transmembrane region" description="Helical" evidence="11">
    <location>
        <begin position="59"/>
        <end position="87"/>
    </location>
</feature>
<dbReference type="InterPro" id="IPR050368">
    <property type="entry name" value="ClC-type_chloride_channel"/>
</dbReference>
<feature type="domain" description="CBS" evidence="12">
    <location>
        <begin position="492"/>
        <end position="552"/>
    </location>
</feature>
<evidence type="ECO:0000313" key="13">
    <source>
        <dbReference type="EMBL" id="BBH94962.1"/>
    </source>
</evidence>
<dbReference type="Gene3D" id="3.10.580.10">
    <property type="entry name" value="CBS-domain"/>
    <property type="match status" value="1"/>
</dbReference>
<feature type="transmembrane region" description="Helical" evidence="11">
    <location>
        <begin position="437"/>
        <end position="458"/>
    </location>
</feature>
<dbReference type="GO" id="GO:0005254">
    <property type="term" value="F:chloride channel activity"/>
    <property type="evidence" value="ECO:0007669"/>
    <property type="project" value="UniProtKB-KW"/>
</dbReference>
<evidence type="ECO:0000256" key="11">
    <source>
        <dbReference type="SAM" id="Phobius"/>
    </source>
</evidence>
<feature type="domain" description="CBS" evidence="12">
    <location>
        <begin position="563"/>
        <end position="621"/>
    </location>
</feature>
<dbReference type="CDD" id="cd02205">
    <property type="entry name" value="CBS_pair_SF"/>
    <property type="match status" value="1"/>
</dbReference>
<accession>A0A455T633</accession>
<feature type="transmembrane region" description="Helical" evidence="11">
    <location>
        <begin position="406"/>
        <end position="431"/>
    </location>
</feature>
<dbReference type="PANTHER" id="PTHR43427">
    <property type="entry name" value="CHLORIDE CHANNEL PROTEIN CLC-E"/>
    <property type="match status" value="1"/>
</dbReference>
<evidence type="ECO:0000256" key="3">
    <source>
        <dbReference type="ARBA" id="ARBA00022692"/>
    </source>
</evidence>
<keyword evidence="2" id="KW-0813">Transport</keyword>
<dbReference type="Pfam" id="PF00571">
    <property type="entry name" value="CBS"/>
    <property type="match status" value="2"/>
</dbReference>
<gene>
    <name evidence="13" type="ORF">KTA_31610</name>
</gene>
<evidence type="ECO:0000256" key="8">
    <source>
        <dbReference type="ARBA" id="ARBA00023214"/>
    </source>
</evidence>
<evidence type="ECO:0000259" key="12">
    <source>
        <dbReference type="PROSITE" id="PS51371"/>
    </source>
</evidence>
<feature type="transmembrane region" description="Helical" evidence="11">
    <location>
        <begin position="206"/>
        <end position="230"/>
    </location>
</feature>
<dbReference type="EMBL" id="AP019377">
    <property type="protein sequence ID" value="BBH94962.1"/>
    <property type="molecule type" value="Genomic_DNA"/>
</dbReference>
<keyword evidence="7" id="KW-0869">Chloride channel</keyword>
<dbReference type="AlphaFoldDB" id="A0A455T633"/>
<dbReference type="CDD" id="cd00400">
    <property type="entry name" value="Voltage_gated_ClC"/>
    <property type="match status" value="1"/>
</dbReference>
<keyword evidence="10" id="KW-0129">CBS domain</keyword>
<evidence type="ECO:0000256" key="5">
    <source>
        <dbReference type="ARBA" id="ARBA00023065"/>
    </source>
</evidence>
<evidence type="ECO:0000256" key="1">
    <source>
        <dbReference type="ARBA" id="ARBA00004141"/>
    </source>
</evidence>
<dbReference type="PRINTS" id="PR00762">
    <property type="entry name" value="CLCHANNEL"/>
</dbReference>
<dbReference type="PANTHER" id="PTHR43427:SF6">
    <property type="entry name" value="CHLORIDE CHANNEL PROTEIN CLC-E"/>
    <property type="match status" value="1"/>
</dbReference>
<protein>
    <submittedName>
        <fullName evidence="13">Chloride channel protein</fullName>
    </submittedName>
</protein>
<feature type="transmembrane region" description="Helical" evidence="11">
    <location>
        <begin position="315"/>
        <end position="333"/>
    </location>
</feature>
<dbReference type="InterPro" id="IPR046342">
    <property type="entry name" value="CBS_dom_sf"/>
</dbReference>
<keyword evidence="4 11" id="KW-1133">Transmembrane helix</keyword>